<dbReference type="AlphaFoldDB" id="A0A5J4US11"/>
<sequence>MLLRLFECSELLKSIVWIDIGRIVKKIKNFFVGFSTEDEEEEEEEEGAVNAGGFREEGCLNVNSEINGLGKAENGVAFLPDPRTDAIAGSSMSDDSQSEVIEGEEEDECYEGEGEYELEEAMDEVQSSS</sequence>
<reference evidence="2 3" key="1">
    <citation type="submission" date="2019-03" db="EMBL/GenBank/DDBJ databases">
        <title>Single cell metagenomics reveals metabolic interactions within the superorganism composed of flagellate Streblomastix strix and complex community of Bacteroidetes bacteria on its surface.</title>
        <authorList>
            <person name="Treitli S.C."/>
            <person name="Kolisko M."/>
            <person name="Husnik F."/>
            <person name="Keeling P."/>
            <person name="Hampl V."/>
        </authorList>
    </citation>
    <scope>NUCLEOTIDE SEQUENCE [LARGE SCALE GENOMIC DNA]</scope>
    <source>
        <strain evidence="2">ST1C</strain>
    </source>
</reference>
<dbReference type="EMBL" id="SNRW01012942">
    <property type="protein sequence ID" value="KAA6373197.1"/>
    <property type="molecule type" value="Genomic_DNA"/>
</dbReference>
<feature type="compositionally biased region" description="Acidic residues" evidence="1">
    <location>
        <begin position="101"/>
        <end position="123"/>
    </location>
</feature>
<evidence type="ECO:0000313" key="2">
    <source>
        <dbReference type="EMBL" id="KAA6373197.1"/>
    </source>
</evidence>
<organism evidence="2 3">
    <name type="scientific">Streblomastix strix</name>
    <dbReference type="NCBI Taxonomy" id="222440"/>
    <lineage>
        <taxon>Eukaryota</taxon>
        <taxon>Metamonada</taxon>
        <taxon>Preaxostyla</taxon>
        <taxon>Oxymonadida</taxon>
        <taxon>Streblomastigidae</taxon>
        <taxon>Streblomastix</taxon>
    </lineage>
</organism>
<feature type="region of interest" description="Disordered" evidence="1">
    <location>
        <begin position="88"/>
        <end position="129"/>
    </location>
</feature>
<evidence type="ECO:0000256" key="1">
    <source>
        <dbReference type="SAM" id="MobiDB-lite"/>
    </source>
</evidence>
<gene>
    <name evidence="2" type="ORF">EZS28_031275</name>
</gene>
<protein>
    <submittedName>
        <fullName evidence="2">Uncharacterized protein</fullName>
    </submittedName>
</protein>
<comment type="caution">
    <text evidence="2">The sequence shown here is derived from an EMBL/GenBank/DDBJ whole genome shotgun (WGS) entry which is preliminary data.</text>
</comment>
<accession>A0A5J4US11</accession>
<proteinExistence type="predicted"/>
<dbReference type="Proteomes" id="UP000324800">
    <property type="component" value="Unassembled WGS sequence"/>
</dbReference>
<evidence type="ECO:0000313" key="3">
    <source>
        <dbReference type="Proteomes" id="UP000324800"/>
    </source>
</evidence>
<name>A0A5J4US11_9EUKA</name>